<evidence type="ECO:0000256" key="4">
    <source>
        <dbReference type="ARBA" id="ARBA00023163"/>
    </source>
</evidence>
<dbReference type="PROSITE" id="PS50931">
    <property type="entry name" value="HTH_LYSR"/>
    <property type="match status" value="1"/>
</dbReference>
<dbReference type="PANTHER" id="PTHR30346:SF0">
    <property type="entry name" value="HCA OPERON TRANSCRIPTIONAL ACTIVATOR HCAR"/>
    <property type="match status" value="1"/>
</dbReference>
<dbReference type="SUPFAM" id="SSF46785">
    <property type="entry name" value="Winged helix' DNA-binding domain"/>
    <property type="match status" value="1"/>
</dbReference>
<keyword evidence="2" id="KW-0805">Transcription regulation</keyword>
<dbReference type="InterPro" id="IPR036390">
    <property type="entry name" value="WH_DNA-bd_sf"/>
</dbReference>
<dbReference type="GO" id="GO:0003677">
    <property type="term" value="F:DNA binding"/>
    <property type="evidence" value="ECO:0007669"/>
    <property type="project" value="UniProtKB-KW"/>
</dbReference>
<dbReference type="Gene3D" id="1.10.10.10">
    <property type="entry name" value="Winged helix-like DNA-binding domain superfamily/Winged helix DNA-binding domain"/>
    <property type="match status" value="1"/>
</dbReference>
<dbReference type="Pfam" id="PF00126">
    <property type="entry name" value="HTH_1"/>
    <property type="match status" value="1"/>
</dbReference>
<reference evidence="6" key="1">
    <citation type="journal article" date="2020" name="mSystems">
        <title>Genome- and Community-Level Interaction Insights into Carbon Utilization and Element Cycling Functions of Hydrothermarchaeota in Hydrothermal Sediment.</title>
        <authorList>
            <person name="Zhou Z."/>
            <person name="Liu Y."/>
            <person name="Xu W."/>
            <person name="Pan J."/>
            <person name="Luo Z.H."/>
            <person name="Li M."/>
        </authorList>
    </citation>
    <scope>NUCLEOTIDE SEQUENCE [LARGE SCALE GENOMIC DNA]</scope>
    <source>
        <strain evidence="6">SpSt-418</strain>
    </source>
</reference>
<dbReference type="CDD" id="cd08414">
    <property type="entry name" value="PBP2_LTTR_aromatics_like"/>
    <property type="match status" value="1"/>
</dbReference>
<dbReference type="AlphaFoldDB" id="A0A7C3KFF6"/>
<dbReference type="InterPro" id="IPR000847">
    <property type="entry name" value="LysR_HTH_N"/>
</dbReference>
<dbReference type="InterPro" id="IPR005119">
    <property type="entry name" value="LysR_subst-bd"/>
</dbReference>
<evidence type="ECO:0000256" key="1">
    <source>
        <dbReference type="ARBA" id="ARBA00009437"/>
    </source>
</evidence>
<sequence>MSRDQTSVEFRPPSKWEELDFRHLKQAITVADHLSFSHAADHLQMDQGFLSRQIQQLEKKLGFELFDRTRRSPLTLTDAGQAFLKEARFLLMQAQQAIEAAQQINRGEKGCLSIGINTSIANSRLPDILQSFYAQYPDVTLALQELASYDQIEKLKTQQLDVGFFHLHNLQINESSQEEMVLTTKTILKESLVLVLPEKHRLIKRRSHISLADLSREPFILPPANLLYGLRDLIDHLCLEAGFKPNVKQEAAWISTVLSLVAGGVGISLLPANVENLQRNGVVYRAIQGVLPELEIAAVWHRNNQSMILRNLLTVIDHLC</sequence>
<feature type="domain" description="HTH lysR-type" evidence="5">
    <location>
        <begin position="19"/>
        <end position="77"/>
    </location>
</feature>
<name>A0A7C3KFF6_9CYAN</name>
<dbReference type="Gene3D" id="3.40.190.10">
    <property type="entry name" value="Periplasmic binding protein-like II"/>
    <property type="match status" value="2"/>
</dbReference>
<comment type="caution">
    <text evidence="6">The sequence shown here is derived from an EMBL/GenBank/DDBJ whole genome shotgun (WGS) entry which is preliminary data.</text>
</comment>
<evidence type="ECO:0000259" key="5">
    <source>
        <dbReference type="PROSITE" id="PS50931"/>
    </source>
</evidence>
<dbReference type="EMBL" id="DSRU01000191">
    <property type="protein sequence ID" value="HFM98651.1"/>
    <property type="molecule type" value="Genomic_DNA"/>
</dbReference>
<keyword evidence="4" id="KW-0804">Transcription</keyword>
<evidence type="ECO:0000256" key="3">
    <source>
        <dbReference type="ARBA" id="ARBA00023125"/>
    </source>
</evidence>
<dbReference type="PRINTS" id="PR00039">
    <property type="entry name" value="HTHLYSR"/>
</dbReference>
<protein>
    <submittedName>
        <fullName evidence="6">LysR family transcriptional regulator</fullName>
    </submittedName>
</protein>
<dbReference type="FunFam" id="1.10.10.10:FF:000001">
    <property type="entry name" value="LysR family transcriptional regulator"/>
    <property type="match status" value="1"/>
</dbReference>
<dbReference type="InterPro" id="IPR036388">
    <property type="entry name" value="WH-like_DNA-bd_sf"/>
</dbReference>
<dbReference type="GO" id="GO:0003700">
    <property type="term" value="F:DNA-binding transcription factor activity"/>
    <property type="evidence" value="ECO:0007669"/>
    <property type="project" value="InterPro"/>
</dbReference>
<dbReference type="PANTHER" id="PTHR30346">
    <property type="entry name" value="TRANSCRIPTIONAL DUAL REGULATOR HCAR-RELATED"/>
    <property type="match status" value="1"/>
</dbReference>
<comment type="similarity">
    <text evidence="1">Belongs to the LysR transcriptional regulatory family.</text>
</comment>
<organism evidence="6">
    <name type="scientific">Oscillatoriales cyanobacterium SpSt-418</name>
    <dbReference type="NCBI Taxonomy" id="2282169"/>
    <lineage>
        <taxon>Bacteria</taxon>
        <taxon>Bacillati</taxon>
        <taxon>Cyanobacteriota</taxon>
        <taxon>Cyanophyceae</taxon>
        <taxon>Oscillatoriophycideae</taxon>
        <taxon>Oscillatoriales</taxon>
    </lineage>
</organism>
<proteinExistence type="inferred from homology"/>
<keyword evidence="3" id="KW-0238">DNA-binding</keyword>
<accession>A0A7C3KFF6</accession>
<evidence type="ECO:0000256" key="2">
    <source>
        <dbReference type="ARBA" id="ARBA00023015"/>
    </source>
</evidence>
<dbReference type="GO" id="GO:0032993">
    <property type="term" value="C:protein-DNA complex"/>
    <property type="evidence" value="ECO:0007669"/>
    <property type="project" value="TreeGrafter"/>
</dbReference>
<evidence type="ECO:0000313" key="6">
    <source>
        <dbReference type="EMBL" id="HFM98651.1"/>
    </source>
</evidence>
<gene>
    <name evidence="6" type="ORF">ENR64_13025</name>
</gene>
<dbReference type="SUPFAM" id="SSF53850">
    <property type="entry name" value="Periplasmic binding protein-like II"/>
    <property type="match status" value="1"/>
</dbReference>
<dbReference type="Pfam" id="PF03466">
    <property type="entry name" value="LysR_substrate"/>
    <property type="match status" value="1"/>
</dbReference>